<name>A0A2V5K576_9BACL</name>
<dbReference type="AlphaFoldDB" id="A0A2V5K576"/>
<dbReference type="PANTHER" id="PTHR43744">
    <property type="entry name" value="ABC TRANSPORTER PERMEASE PROTEIN MG189-RELATED-RELATED"/>
    <property type="match status" value="1"/>
</dbReference>
<dbReference type="InterPro" id="IPR000515">
    <property type="entry name" value="MetI-like"/>
</dbReference>
<feature type="transmembrane region" description="Helical" evidence="7">
    <location>
        <begin position="113"/>
        <end position="133"/>
    </location>
</feature>
<feature type="transmembrane region" description="Helical" evidence="7">
    <location>
        <begin position="265"/>
        <end position="284"/>
    </location>
</feature>
<accession>A0A2V5K576</accession>
<feature type="domain" description="ABC transmembrane type-1" evidence="8">
    <location>
        <begin position="78"/>
        <end position="284"/>
    </location>
</feature>
<dbReference type="Pfam" id="PF00528">
    <property type="entry name" value="BPD_transp_1"/>
    <property type="match status" value="1"/>
</dbReference>
<feature type="transmembrane region" description="Helical" evidence="7">
    <location>
        <begin position="145"/>
        <end position="165"/>
    </location>
</feature>
<evidence type="ECO:0000313" key="9">
    <source>
        <dbReference type="EMBL" id="PYI53084.1"/>
    </source>
</evidence>
<feature type="transmembrane region" description="Helical" evidence="7">
    <location>
        <begin position="78"/>
        <end position="101"/>
    </location>
</feature>
<dbReference type="SUPFAM" id="SSF161098">
    <property type="entry name" value="MetI-like"/>
    <property type="match status" value="1"/>
</dbReference>
<dbReference type="GO" id="GO:0055085">
    <property type="term" value="P:transmembrane transport"/>
    <property type="evidence" value="ECO:0007669"/>
    <property type="project" value="InterPro"/>
</dbReference>
<dbReference type="GO" id="GO:0005886">
    <property type="term" value="C:plasma membrane"/>
    <property type="evidence" value="ECO:0007669"/>
    <property type="project" value="UniProtKB-SubCell"/>
</dbReference>
<protein>
    <submittedName>
        <fullName evidence="9">ABC transporter permease</fullName>
    </submittedName>
</protein>
<evidence type="ECO:0000313" key="10">
    <source>
        <dbReference type="Proteomes" id="UP000247476"/>
    </source>
</evidence>
<keyword evidence="2 7" id="KW-0813">Transport</keyword>
<feature type="transmembrane region" description="Helical" evidence="7">
    <location>
        <begin position="21"/>
        <end position="43"/>
    </location>
</feature>
<keyword evidence="10" id="KW-1185">Reference proteome</keyword>
<evidence type="ECO:0000256" key="2">
    <source>
        <dbReference type="ARBA" id="ARBA00022448"/>
    </source>
</evidence>
<evidence type="ECO:0000256" key="7">
    <source>
        <dbReference type="RuleBase" id="RU363032"/>
    </source>
</evidence>
<comment type="caution">
    <text evidence="9">The sequence shown here is derived from an EMBL/GenBank/DDBJ whole genome shotgun (WGS) entry which is preliminary data.</text>
</comment>
<evidence type="ECO:0000256" key="4">
    <source>
        <dbReference type="ARBA" id="ARBA00022692"/>
    </source>
</evidence>
<dbReference type="PANTHER" id="PTHR43744:SF9">
    <property type="entry name" value="POLYGALACTURONAN_RHAMNOGALACTURONAN TRANSPORT SYSTEM PERMEASE PROTEIN YTCP"/>
    <property type="match status" value="1"/>
</dbReference>
<keyword evidence="3" id="KW-1003">Cell membrane</keyword>
<feature type="transmembrane region" description="Helical" evidence="7">
    <location>
        <begin position="186"/>
        <end position="208"/>
    </location>
</feature>
<dbReference type="InterPro" id="IPR035906">
    <property type="entry name" value="MetI-like_sf"/>
</dbReference>
<evidence type="ECO:0000256" key="1">
    <source>
        <dbReference type="ARBA" id="ARBA00004651"/>
    </source>
</evidence>
<evidence type="ECO:0000259" key="8">
    <source>
        <dbReference type="PROSITE" id="PS50928"/>
    </source>
</evidence>
<evidence type="ECO:0000256" key="5">
    <source>
        <dbReference type="ARBA" id="ARBA00022989"/>
    </source>
</evidence>
<dbReference type="Proteomes" id="UP000247476">
    <property type="component" value="Unassembled WGS sequence"/>
</dbReference>
<organism evidence="9 10">
    <name type="scientific">Paenibacillus flagellatus</name>
    <dbReference type="NCBI Taxonomy" id="2211139"/>
    <lineage>
        <taxon>Bacteria</taxon>
        <taxon>Bacillati</taxon>
        <taxon>Bacillota</taxon>
        <taxon>Bacilli</taxon>
        <taxon>Bacillales</taxon>
        <taxon>Paenibacillaceae</taxon>
        <taxon>Paenibacillus</taxon>
    </lineage>
</organism>
<dbReference type="RefSeq" id="WP_110841632.1">
    <property type="nucleotide sequence ID" value="NZ_QJVJ01000008.1"/>
</dbReference>
<dbReference type="Gene3D" id="1.10.3720.10">
    <property type="entry name" value="MetI-like"/>
    <property type="match status" value="1"/>
</dbReference>
<dbReference type="PROSITE" id="PS50928">
    <property type="entry name" value="ABC_TM1"/>
    <property type="match status" value="1"/>
</dbReference>
<evidence type="ECO:0000256" key="6">
    <source>
        <dbReference type="ARBA" id="ARBA00023136"/>
    </source>
</evidence>
<comment type="subcellular location">
    <subcellularLocation>
        <location evidence="1 7">Cell membrane</location>
        <topology evidence="1 7">Multi-pass membrane protein</topology>
    </subcellularLocation>
</comment>
<gene>
    <name evidence="9" type="ORF">DLM86_19010</name>
</gene>
<dbReference type="EMBL" id="QJVJ01000008">
    <property type="protein sequence ID" value="PYI53084.1"/>
    <property type="molecule type" value="Genomic_DNA"/>
</dbReference>
<reference evidence="9 10" key="1">
    <citation type="submission" date="2018-05" db="EMBL/GenBank/DDBJ databases">
        <title>Paenibacillus flagellatus sp. nov., isolated from selenium mineral soil.</title>
        <authorList>
            <person name="Dai X."/>
        </authorList>
    </citation>
    <scope>NUCLEOTIDE SEQUENCE [LARGE SCALE GENOMIC DNA]</scope>
    <source>
        <strain evidence="9 10">DXL2</strain>
    </source>
</reference>
<sequence length="299" mass="33639">MSTKSAIRIPWRQRAWDGLNVLALGLFALLTLYPFYYIFIYSISDPSEAARGVFLTPQGFSLDNYRAVFREDNIVRAFFISISRTVVGTLLTLLGCTIFSYGISKPFLPFRRWMYGAVLVTMYISPGLIPWYITMKAYGLKDNFLLYVLPGMIVAFYIVLIKTYMEELPAALEESAMVDGASYYQILFKIILPLSVPVLATVAIFNAVGQWNSWVDNLYLASTPKLQTLQLLLYSFVNQQNAAMAMVTSNSMSSQNMIVLTPTSVQMTVTMVATLPILLVYPFLQRYFLKGLVLGAVKG</sequence>
<dbReference type="OrthoDB" id="157184at2"/>
<keyword evidence="4 7" id="KW-0812">Transmembrane</keyword>
<keyword evidence="6 7" id="KW-0472">Membrane</keyword>
<comment type="similarity">
    <text evidence="7">Belongs to the binding-protein-dependent transport system permease family.</text>
</comment>
<dbReference type="CDD" id="cd06261">
    <property type="entry name" value="TM_PBP2"/>
    <property type="match status" value="1"/>
</dbReference>
<keyword evidence="5 7" id="KW-1133">Transmembrane helix</keyword>
<evidence type="ECO:0000256" key="3">
    <source>
        <dbReference type="ARBA" id="ARBA00022475"/>
    </source>
</evidence>
<proteinExistence type="inferred from homology"/>